<keyword evidence="4" id="KW-0964">Secreted</keyword>
<comment type="caution">
    <text evidence="11">The sequence shown here is derived from an EMBL/GenBank/DDBJ whole genome shotgun (WGS) entry which is preliminary data.</text>
</comment>
<keyword evidence="9" id="KW-0732">Signal</keyword>
<keyword evidence="12" id="KW-1185">Reference proteome</keyword>
<evidence type="ECO:0000256" key="4">
    <source>
        <dbReference type="ARBA" id="ARBA00022525"/>
    </source>
</evidence>
<keyword evidence="8" id="KW-1015">Disulfide bond</keyword>
<evidence type="ECO:0000256" key="8">
    <source>
        <dbReference type="ARBA" id="ARBA00023157"/>
    </source>
</evidence>
<dbReference type="GO" id="GO:0004519">
    <property type="term" value="F:endonuclease activity"/>
    <property type="evidence" value="ECO:0007669"/>
    <property type="project" value="UniProtKB-KW"/>
</dbReference>
<dbReference type="PRINTS" id="PR00794">
    <property type="entry name" value="RIBONUCLEASE"/>
</dbReference>
<dbReference type="EMBL" id="QXTE01000315">
    <property type="protein sequence ID" value="TFJ99633.1"/>
    <property type="molecule type" value="Genomic_DNA"/>
</dbReference>
<feature type="chain" id="PRO_5019882746" description="Ribonuclease" evidence="9">
    <location>
        <begin position="25"/>
        <end position="143"/>
    </location>
</feature>
<evidence type="ECO:0000256" key="1">
    <source>
        <dbReference type="ARBA" id="ARBA00004613"/>
    </source>
</evidence>
<sequence length="143" mass="15736">MAQRGHHLMLMLVWLATWLALARGETRYEKFLRQHVDYPNSSAPDSRIYCNQMMQRRGMTSPVCKFTNTFVHASAATITTVCSSGGTSASGDLRDSKASFALTTCRLQGGSQTPPCNYNADTSTQRIRIACVGGVPVHYDKSI</sequence>
<gene>
    <name evidence="11" type="ORF">DR999_PMT18326</name>
</gene>
<accession>A0A4D9DXX0</accession>
<dbReference type="Gene3D" id="3.10.130.10">
    <property type="entry name" value="Ribonuclease A-like domain"/>
    <property type="match status" value="1"/>
</dbReference>
<dbReference type="Proteomes" id="UP000297703">
    <property type="component" value="Unassembled WGS sequence"/>
</dbReference>
<dbReference type="InterPro" id="IPR001427">
    <property type="entry name" value="RNaseA"/>
</dbReference>
<evidence type="ECO:0000256" key="3">
    <source>
        <dbReference type="ARBA" id="ARBA00022214"/>
    </source>
</evidence>
<dbReference type="InterPro" id="IPR036816">
    <property type="entry name" value="RNaseA-like_dom_sf"/>
</dbReference>
<dbReference type="InterPro" id="IPR023411">
    <property type="entry name" value="RNaseA_AS"/>
</dbReference>
<dbReference type="OrthoDB" id="8573660at2759"/>
<reference evidence="11 12" key="2">
    <citation type="submission" date="2019-04" db="EMBL/GenBank/DDBJ databases">
        <title>The genome sequence of big-headed turtle.</title>
        <authorList>
            <person name="Gong S."/>
        </authorList>
    </citation>
    <scope>NUCLEOTIDE SEQUENCE [LARGE SCALE GENOMIC DNA]</scope>
    <source>
        <strain evidence="11">DO16091913</strain>
        <tissue evidence="11">Muscle</tissue>
    </source>
</reference>
<dbReference type="GO" id="GO:0005576">
    <property type="term" value="C:extracellular region"/>
    <property type="evidence" value="ECO:0007669"/>
    <property type="project" value="UniProtKB-SubCell"/>
</dbReference>
<dbReference type="AlphaFoldDB" id="A0A4D9DXX0"/>
<proteinExistence type="inferred from homology"/>
<evidence type="ECO:0000256" key="6">
    <source>
        <dbReference type="ARBA" id="ARBA00022759"/>
    </source>
</evidence>
<dbReference type="Pfam" id="PF00074">
    <property type="entry name" value="RnaseA"/>
    <property type="match status" value="1"/>
</dbReference>
<keyword evidence="6 9" id="KW-0255">Endonuclease</keyword>
<dbReference type="FunFam" id="3.10.130.10:FF:000001">
    <property type="entry name" value="Ribonuclease pancreatic"/>
    <property type="match status" value="1"/>
</dbReference>
<evidence type="ECO:0000256" key="7">
    <source>
        <dbReference type="ARBA" id="ARBA00022801"/>
    </source>
</evidence>
<feature type="domain" description="Ribonuclease A-domain" evidence="10">
    <location>
        <begin position="24"/>
        <end position="143"/>
    </location>
</feature>
<protein>
    <recommendedName>
        <fullName evidence="3">Ribonuclease</fullName>
    </recommendedName>
</protein>
<dbReference type="PANTHER" id="PTHR11437:SF10">
    <property type="entry name" value="ANGIOGENIN-RELATED"/>
    <property type="match status" value="1"/>
</dbReference>
<dbReference type="GO" id="GO:0003676">
    <property type="term" value="F:nucleic acid binding"/>
    <property type="evidence" value="ECO:0007669"/>
    <property type="project" value="InterPro"/>
</dbReference>
<feature type="signal peptide" evidence="9">
    <location>
        <begin position="1"/>
        <end position="24"/>
    </location>
</feature>
<dbReference type="GO" id="GO:0050830">
    <property type="term" value="P:defense response to Gram-positive bacterium"/>
    <property type="evidence" value="ECO:0007669"/>
    <property type="project" value="TreeGrafter"/>
</dbReference>
<dbReference type="InterPro" id="IPR023412">
    <property type="entry name" value="RNaseA_domain"/>
</dbReference>
<dbReference type="SMART" id="SM00092">
    <property type="entry name" value="RNAse_Pc"/>
    <property type="match status" value="1"/>
</dbReference>
<dbReference type="PANTHER" id="PTHR11437">
    <property type="entry name" value="RIBONUCLEASE"/>
    <property type="match status" value="1"/>
</dbReference>
<keyword evidence="7 9" id="KW-0378">Hydrolase</keyword>
<evidence type="ECO:0000256" key="2">
    <source>
        <dbReference type="ARBA" id="ARBA00005600"/>
    </source>
</evidence>
<dbReference type="PROSITE" id="PS00127">
    <property type="entry name" value="RNASE_PANCREATIC"/>
    <property type="match status" value="1"/>
</dbReference>
<dbReference type="GO" id="GO:0016787">
    <property type="term" value="F:hydrolase activity"/>
    <property type="evidence" value="ECO:0007669"/>
    <property type="project" value="UniProtKB-KW"/>
</dbReference>
<evidence type="ECO:0000313" key="12">
    <source>
        <dbReference type="Proteomes" id="UP000297703"/>
    </source>
</evidence>
<evidence type="ECO:0000259" key="10">
    <source>
        <dbReference type="SMART" id="SM00092"/>
    </source>
</evidence>
<comment type="similarity">
    <text evidence="2 9">Belongs to the pancreatic ribonuclease family.</text>
</comment>
<name>A0A4D9DXX0_9SAUR</name>
<dbReference type="GO" id="GO:0004540">
    <property type="term" value="F:RNA nuclease activity"/>
    <property type="evidence" value="ECO:0007669"/>
    <property type="project" value="TreeGrafter"/>
</dbReference>
<comment type="subcellular location">
    <subcellularLocation>
        <location evidence="1">Secreted</location>
    </subcellularLocation>
</comment>
<organism evidence="11 12">
    <name type="scientific">Platysternon megacephalum</name>
    <name type="common">big-headed turtle</name>
    <dbReference type="NCBI Taxonomy" id="55544"/>
    <lineage>
        <taxon>Eukaryota</taxon>
        <taxon>Metazoa</taxon>
        <taxon>Chordata</taxon>
        <taxon>Craniata</taxon>
        <taxon>Vertebrata</taxon>
        <taxon>Euteleostomi</taxon>
        <taxon>Archelosauria</taxon>
        <taxon>Testudinata</taxon>
        <taxon>Testudines</taxon>
        <taxon>Cryptodira</taxon>
        <taxon>Durocryptodira</taxon>
        <taxon>Testudinoidea</taxon>
        <taxon>Platysternidae</taxon>
        <taxon>Platysternon</taxon>
    </lineage>
</organism>
<dbReference type="CDD" id="cd06265">
    <property type="entry name" value="RNase_A_canonical"/>
    <property type="match status" value="1"/>
</dbReference>
<dbReference type="STRING" id="55544.A0A4D9DXX0"/>
<evidence type="ECO:0000313" key="11">
    <source>
        <dbReference type="EMBL" id="TFJ99633.1"/>
    </source>
</evidence>
<reference evidence="11 12" key="1">
    <citation type="submission" date="2019-04" db="EMBL/GenBank/DDBJ databases">
        <title>Draft genome of the big-headed turtle Platysternon megacephalum.</title>
        <authorList>
            <person name="Gong S."/>
        </authorList>
    </citation>
    <scope>NUCLEOTIDE SEQUENCE [LARGE SCALE GENOMIC DNA]</scope>
    <source>
        <strain evidence="11">DO16091913</strain>
        <tissue evidence="11">Muscle</tissue>
    </source>
</reference>
<evidence type="ECO:0000256" key="5">
    <source>
        <dbReference type="ARBA" id="ARBA00022722"/>
    </source>
</evidence>
<evidence type="ECO:0000256" key="9">
    <source>
        <dbReference type="RuleBase" id="RU000651"/>
    </source>
</evidence>
<keyword evidence="5 9" id="KW-0540">Nuclease</keyword>
<dbReference type="SUPFAM" id="SSF54076">
    <property type="entry name" value="RNase A-like"/>
    <property type="match status" value="1"/>
</dbReference>